<dbReference type="Gene3D" id="2.60.40.420">
    <property type="entry name" value="Cupredoxins - blue copper proteins"/>
    <property type="match status" value="2"/>
</dbReference>
<organism evidence="7 8">
    <name type="scientific">Microbispora triticiradicis</name>
    <dbReference type="NCBI Taxonomy" id="2200763"/>
    <lineage>
        <taxon>Bacteria</taxon>
        <taxon>Bacillati</taxon>
        <taxon>Actinomycetota</taxon>
        <taxon>Actinomycetes</taxon>
        <taxon>Streptosporangiales</taxon>
        <taxon>Streptosporangiaceae</taxon>
        <taxon>Microbispora</taxon>
    </lineage>
</organism>
<dbReference type="Pfam" id="PF07732">
    <property type="entry name" value="Cu-oxidase_3"/>
    <property type="match status" value="1"/>
</dbReference>
<keyword evidence="2" id="KW-0560">Oxidoreductase</keyword>
<dbReference type="PANTHER" id="PTHR11709">
    <property type="entry name" value="MULTI-COPPER OXIDASE"/>
    <property type="match status" value="1"/>
</dbReference>
<gene>
    <name evidence="7" type="ORF">DI270_010605</name>
</gene>
<evidence type="ECO:0000259" key="6">
    <source>
        <dbReference type="Pfam" id="PF07732"/>
    </source>
</evidence>
<feature type="compositionally biased region" description="Basic and acidic residues" evidence="4">
    <location>
        <begin position="32"/>
        <end position="41"/>
    </location>
</feature>
<proteinExistence type="predicted"/>
<dbReference type="SUPFAM" id="SSF49503">
    <property type="entry name" value="Cupredoxins"/>
    <property type="match status" value="2"/>
</dbReference>
<name>A0ABX9LM56_9ACTN</name>
<comment type="caution">
    <text evidence="7">The sequence shown here is derived from an EMBL/GenBank/DDBJ whole genome shotgun (WGS) entry which is preliminary data.</text>
</comment>
<dbReference type="InterPro" id="IPR011707">
    <property type="entry name" value="Cu-oxidase-like_N"/>
</dbReference>
<dbReference type="Pfam" id="PF07731">
    <property type="entry name" value="Cu-oxidase_2"/>
    <property type="match status" value="1"/>
</dbReference>
<feature type="domain" description="Plastocyanin-like" evidence="5">
    <location>
        <begin position="229"/>
        <end position="340"/>
    </location>
</feature>
<feature type="compositionally biased region" description="Basic residues" evidence="4">
    <location>
        <begin position="49"/>
        <end position="63"/>
    </location>
</feature>
<dbReference type="RefSeq" id="WP_111699702.1">
    <property type="nucleotide sequence ID" value="NZ_QFZU02000047.1"/>
</dbReference>
<keyword evidence="3" id="KW-0186">Copper</keyword>
<evidence type="ECO:0000256" key="3">
    <source>
        <dbReference type="ARBA" id="ARBA00023008"/>
    </source>
</evidence>
<feature type="region of interest" description="Disordered" evidence="4">
    <location>
        <begin position="1"/>
        <end position="84"/>
    </location>
</feature>
<evidence type="ECO:0000313" key="7">
    <source>
        <dbReference type="EMBL" id="RGA04982.1"/>
    </source>
</evidence>
<dbReference type="InterPro" id="IPR011706">
    <property type="entry name" value="Cu-oxidase_C"/>
</dbReference>
<dbReference type="Proteomes" id="UP000262538">
    <property type="component" value="Unassembled WGS sequence"/>
</dbReference>
<evidence type="ECO:0008006" key="9">
    <source>
        <dbReference type="Google" id="ProtNLM"/>
    </source>
</evidence>
<evidence type="ECO:0000259" key="5">
    <source>
        <dbReference type="Pfam" id="PF07731"/>
    </source>
</evidence>
<sequence length="440" mass="47259">MRRLAAGTSTPSARTTPRLAAPGRAPSNPIGNHDREKHRCDATPVLPARLRHHRGDSRRGRAVRRGEPAPTDKAADKTAGTPGDVRRITLYAEKLPDGQLGYGLEAGKPTIPGPLIEMIEGETLEIELVNNTGVTASLHVHGVDYEWNSDGTRMNDSVVEPGGRYVYTWRTHAQGDRPDGTFAPGSAGYWHYHDHVVGTDHGTGGILRGLYGPLVVRRTGDVLPDKTFTVVFNDMKTNNLAQAPDFTAELGERVEFIVIAHGNFFHTFHIHGHRWADNRTGMLEDLEDQSRIIDTKTTGPAESFGFQVIAGERVGPGKWMYHCHVQGYSDAGMSGTFTVTGASEKVPLTVTAASRCVGTSVYVAVTAVNHGDVPATVTLTTPYGSTTVANVAPGKQAYQSFNTRARQIGAGKVTVTGTATIGGKKVTSTYETDYSAISCG</sequence>
<evidence type="ECO:0000256" key="2">
    <source>
        <dbReference type="ARBA" id="ARBA00023002"/>
    </source>
</evidence>
<keyword evidence="8" id="KW-1185">Reference proteome</keyword>
<accession>A0ABX9LM56</accession>
<evidence type="ECO:0000313" key="8">
    <source>
        <dbReference type="Proteomes" id="UP000262538"/>
    </source>
</evidence>
<evidence type="ECO:0000256" key="1">
    <source>
        <dbReference type="ARBA" id="ARBA00022723"/>
    </source>
</evidence>
<dbReference type="PANTHER" id="PTHR11709:SF394">
    <property type="entry name" value="FI03373P-RELATED"/>
    <property type="match status" value="1"/>
</dbReference>
<dbReference type="InterPro" id="IPR008972">
    <property type="entry name" value="Cupredoxin"/>
</dbReference>
<dbReference type="InterPro" id="IPR045087">
    <property type="entry name" value="Cu-oxidase_fam"/>
</dbReference>
<reference evidence="7 8" key="1">
    <citation type="submission" date="2018-08" db="EMBL/GenBank/DDBJ databases">
        <title>Microbispora. triticiradicis sp. nov., a novel actinomycete isolated from the root of wheat (Triticum aestivum L.)).</title>
        <authorList>
            <person name="Han C."/>
        </authorList>
    </citation>
    <scope>NUCLEOTIDE SEQUENCE [LARGE SCALE GENOMIC DNA]</scope>
    <source>
        <strain evidence="7 8">NEAU-HRDPA2-9</strain>
    </source>
</reference>
<evidence type="ECO:0000256" key="4">
    <source>
        <dbReference type="SAM" id="MobiDB-lite"/>
    </source>
</evidence>
<keyword evidence="1" id="KW-0479">Metal-binding</keyword>
<protein>
    <recommendedName>
        <fullName evidence="9">Copper oxidase</fullName>
    </recommendedName>
</protein>
<feature type="domain" description="Plastocyanin-like" evidence="6">
    <location>
        <begin position="111"/>
        <end position="218"/>
    </location>
</feature>
<dbReference type="EMBL" id="QFZU02000047">
    <property type="protein sequence ID" value="RGA04982.1"/>
    <property type="molecule type" value="Genomic_DNA"/>
</dbReference>